<name>A0A1T4WB47_9GAMM</name>
<dbReference type="FunFam" id="3.40.250.10:FF:000035">
    <property type="entry name" value="Thiosulfate sulfurtransferase"/>
    <property type="match status" value="1"/>
</dbReference>
<keyword evidence="5" id="KW-1185">Reference proteome</keyword>
<dbReference type="SMART" id="SM00450">
    <property type="entry name" value="RHOD"/>
    <property type="match status" value="2"/>
</dbReference>
<keyword evidence="2" id="KW-0677">Repeat</keyword>
<dbReference type="PROSITE" id="PS50206">
    <property type="entry name" value="RHODANESE_3"/>
    <property type="match status" value="2"/>
</dbReference>
<evidence type="ECO:0000259" key="3">
    <source>
        <dbReference type="PROSITE" id="PS50206"/>
    </source>
</evidence>
<dbReference type="Proteomes" id="UP000190460">
    <property type="component" value="Unassembled WGS sequence"/>
</dbReference>
<accession>A0A1T4WB47</accession>
<keyword evidence="4" id="KW-0670">Pyruvate</keyword>
<evidence type="ECO:0000313" key="5">
    <source>
        <dbReference type="Proteomes" id="UP000190460"/>
    </source>
</evidence>
<dbReference type="GO" id="GO:0004792">
    <property type="term" value="F:thiosulfate-cyanide sulfurtransferase activity"/>
    <property type="evidence" value="ECO:0007669"/>
    <property type="project" value="InterPro"/>
</dbReference>
<dbReference type="InterPro" id="IPR045078">
    <property type="entry name" value="TST/MPST-like"/>
</dbReference>
<organism evidence="4 5">
    <name type="scientific">Thiothrix eikelboomii</name>
    <dbReference type="NCBI Taxonomy" id="92487"/>
    <lineage>
        <taxon>Bacteria</taxon>
        <taxon>Pseudomonadati</taxon>
        <taxon>Pseudomonadota</taxon>
        <taxon>Gammaproteobacteria</taxon>
        <taxon>Thiotrichales</taxon>
        <taxon>Thiotrichaceae</taxon>
        <taxon>Thiothrix</taxon>
    </lineage>
</organism>
<protein>
    <submittedName>
        <fullName evidence="4">Thiosulfate/3-mercaptopyruvate sulfurtransferase</fullName>
    </submittedName>
</protein>
<dbReference type="STRING" id="92487.SAMN02745130_01411"/>
<dbReference type="AlphaFoldDB" id="A0A1T4WB47"/>
<reference evidence="4 5" key="1">
    <citation type="submission" date="2017-02" db="EMBL/GenBank/DDBJ databases">
        <authorList>
            <person name="Peterson S.W."/>
        </authorList>
    </citation>
    <scope>NUCLEOTIDE SEQUENCE [LARGE SCALE GENOMIC DNA]</scope>
    <source>
        <strain evidence="4 5">ATCC 49788</strain>
    </source>
</reference>
<proteinExistence type="predicted"/>
<dbReference type="InterPro" id="IPR036873">
    <property type="entry name" value="Rhodanese-like_dom_sf"/>
</dbReference>
<dbReference type="InterPro" id="IPR001307">
    <property type="entry name" value="Thiosulphate_STrfase_CS"/>
</dbReference>
<dbReference type="OrthoDB" id="9781034at2"/>
<dbReference type="RefSeq" id="WP_078921877.1">
    <property type="nucleotide sequence ID" value="NZ_FUYB01000004.1"/>
</dbReference>
<dbReference type="InterPro" id="IPR001763">
    <property type="entry name" value="Rhodanese-like_dom"/>
</dbReference>
<evidence type="ECO:0000256" key="1">
    <source>
        <dbReference type="ARBA" id="ARBA00022679"/>
    </source>
</evidence>
<evidence type="ECO:0000313" key="4">
    <source>
        <dbReference type="EMBL" id="SKA74503.1"/>
    </source>
</evidence>
<evidence type="ECO:0000256" key="2">
    <source>
        <dbReference type="ARBA" id="ARBA00022737"/>
    </source>
</evidence>
<dbReference type="PANTHER" id="PTHR11364:SF27">
    <property type="entry name" value="SULFURTRANSFERASE"/>
    <property type="match status" value="1"/>
</dbReference>
<dbReference type="PANTHER" id="PTHR11364">
    <property type="entry name" value="THIOSULFATE SULFERTANSFERASE"/>
    <property type="match status" value="1"/>
</dbReference>
<dbReference type="Pfam" id="PF00581">
    <property type="entry name" value="Rhodanese"/>
    <property type="match status" value="2"/>
</dbReference>
<feature type="domain" description="Rhodanese" evidence="3">
    <location>
        <begin position="164"/>
        <end position="276"/>
    </location>
</feature>
<dbReference type="PROSITE" id="PS00380">
    <property type="entry name" value="RHODANESE_1"/>
    <property type="match status" value="1"/>
</dbReference>
<dbReference type="Gene3D" id="3.40.250.10">
    <property type="entry name" value="Rhodanese-like domain"/>
    <property type="match status" value="2"/>
</dbReference>
<dbReference type="EMBL" id="FUYB01000004">
    <property type="protein sequence ID" value="SKA74503.1"/>
    <property type="molecule type" value="Genomic_DNA"/>
</dbReference>
<dbReference type="SUPFAM" id="SSF52821">
    <property type="entry name" value="Rhodanese/Cell cycle control phosphatase"/>
    <property type="match status" value="2"/>
</dbReference>
<sequence>MYNTLINTQTLVARLGQKDQIIFDCRFNLADPEAGKRAYQAGHIPGAFYLHLDHDLSSPMTPTTGRHPLPDPQQLATKLAAYGLNEHTQVFVYDDISGAFAARTWWLLRWLGHQAIAVLDGGLPAWLEQGGRLEQHPPSQPEFSGNFKLKLHPDYVLTTAQLSQAHHYQLIDARSAERFRGELEPIDPIAGHIPGAKNRPLTDNLSQGRFKTAEQLQQEWSVQLAGLPPEQIVHLCGSGVSACHNVLAMEIAGLSGSGLYVGSWSEWIRDPKRPIARGAD</sequence>
<feature type="domain" description="Rhodanese" evidence="3">
    <location>
        <begin position="16"/>
        <end position="135"/>
    </location>
</feature>
<keyword evidence="1 4" id="KW-0808">Transferase</keyword>
<dbReference type="CDD" id="cd01448">
    <property type="entry name" value="TST_Repeat_1"/>
    <property type="match status" value="1"/>
</dbReference>
<dbReference type="CDD" id="cd01449">
    <property type="entry name" value="TST_Repeat_2"/>
    <property type="match status" value="1"/>
</dbReference>
<gene>
    <name evidence="4" type="ORF">SAMN02745130_01411</name>
</gene>